<feature type="chain" id="PRO_5027954993" evidence="17">
    <location>
        <begin position="22"/>
        <end position="615"/>
    </location>
</feature>
<keyword evidence="11" id="KW-0675">Receptor</keyword>
<dbReference type="Proteomes" id="UP000515152">
    <property type="component" value="Chromosome 10"/>
</dbReference>
<dbReference type="Gene3D" id="2.120.10.30">
    <property type="entry name" value="TolB, C-terminal domain"/>
    <property type="match status" value="1"/>
</dbReference>
<dbReference type="InterPro" id="IPR001881">
    <property type="entry name" value="EGF-like_Ca-bd_dom"/>
</dbReference>
<dbReference type="SMART" id="SM00192">
    <property type="entry name" value="LDLa"/>
    <property type="match status" value="3"/>
</dbReference>
<organism evidence="19 20">
    <name type="scientific">Clupea harengus</name>
    <name type="common">Atlantic herring</name>
    <dbReference type="NCBI Taxonomy" id="7950"/>
    <lineage>
        <taxon>Eukaryota</taxon>
        <taxon>Metazoa</taxon>
        <taxon>Chordata</taxon>
        <taxon>Craniata</taxon>
        <taxon>Vertebrata</taxon>
        <taxon>Euteleostomi</taxon>
        <taxon>Actinopterygii</taxon>
        <taxon>Neopterygii</taxon>
        <taxon>Teleostei</taxon>
        <taxon>Clupei</taxon>
        <taxon>Clupeiformes</taxon>
        <taxon>Clupeoidei</taxon>
        <taxon>Clupeidae</taxon>
        <taxon>Clupea</taxon>
    </lineage>
</organism>
<evidence type="ECO:0000259" key="18">
    <source>
        <dbReference type="PROSITE" id="PS50026"/>
    </source>
</evidence>
<feature type="repeat" description="LDL-receptor class B" evidence="15">
    <location>
        <begin position="407"/>
        <end position="451"/>
    </location>
</feature>
<dbReference type="InterPro" id="IPR011042">
    <property type="entry name" value="6-blade_b-propeller_TolB-like"/>
</dbReference>
<evidence type="ECO:0000256" key="10">
    <source>
        <dbReference type="ARBA" id="ARBA00023157"/>
    </source>
</evidence>
<keyword evidence="4" id="KW-0254">Endocytosis</keyword>
<keyword evidence="3 13" id="KW-0245">EGF-like domain</keyword>
<dbReference type="PANTHER" id="PTHR22722:SF14">
    <property type="entry name" value="MEGALIN, ISOFORM A"/>
    <property type="match status" value="1"/>
</dbReference>
<feature type="disulfide bond" evidence="14">
    <location>
        <begin position="124"/>
        <end position="142"/>
    </location>
</feature>
<dbReference type="SUPFAM" id="SSF57196">
    <property type="entry name" value="EGF/Laminin"/>
    <property type="match status" value="2"/>
</dbReference>
<keyword evidence="9 16" id="KW-0472">Membrane</keyword>
<dbReference type="Pfam" id="PF14670">
    <property type="entry name" value="FXa_inhibition"/>
    <property type="match status" value="1"/>
</dbReference>
<dbReference type="GO" id="GO:0042562">
    <property type="term" value="F:hormone binding"/>
    <property type="evidence" value="ECO:0007669"/>
    <property type="project" value="TreeGrafter"/>
</dbReference>
<dbReference type="InterPro" id="IPR051221">
    <property type="entry name" value="LDLR-related"/>
</dbReference>
<dbReference type="FunFam" id="4.10.400.10:FF:000034">
    <property type="entry name" value="Low-density lipoprotein receptor-related protein 2"/>
    <property type="match status" value="1"/>
</dbReference>
<dbReference type="GO" id="GO:0006898">
    <property type="term" value="P:receptor-mediated endocytosis"/>
    <property type="evidence" value="ECO:0007669"/>
    <property type="project" value="TreeGrafter"/>
</dbReference>
<feature type="domain" description="EGF-like" evidence="18">
    <location>
        <begin position="152"/>
        <end position="191"/>
    </location>
</feature>
<dbReference type="GeneID" id="105910667"/>
<keyword evidence="12" id="KW-0325">Glycoprotein</keyword>
<dbReference type="SMART" id="SM00181">
    <property type="entry name" value="EGF"/>
    <property type="match status" value="3"/>
</dbReference>
<dbReference type="GO" id="GO:0016324">
    <property type="term" value="C:apical plasma membrane"/>
    <property type="evidence" value="ECO:0007669"/>
    <property type="project" value="TreeGrafter"/>
</dbReference>
<dbReference type="OrthoDB" id="664115at2759"/>
<dbReference type="PROSITE" id="PS01186">
    <property type="entry name" value="EGF_2"/>
    <property type="match status" value="2"/>
</dbReference>
<keyword evidence="5 16" id="KW-0812">Transmembrane</keyword>
<evidence type="ECO:0000256" key="14">
    <source>
        <dbReference type="PROSITE-ProRule" id="PRU00124"/>
    </source>
</evidence>
<feature type="disulfide bond" evidence="14">
    <location>
        <begin position="64"/>
        <end position="76"/>
    </location>
</feature>
<evidence type="ECO:0000256" key="9">
    <source>
        <dbReference type="ARBA" id="ARBA00023136"/>
    </source>
</evidence>
<dbReference type="InterPro" id="IPR002172">
    <property type="entry name" value="LDrepeatLR_classA_rpt"/>
</dbReference>
<dbReference type="InterPro" id="IPR000033">
    <property type="entry name" value="LDLR_classB_rpt"/>
</dbReference>
<feature type="disulfide bond" evidence="14">
    <location>
        <begin position="117"/>
        <end position="129"/>
    </location>
</feature>
<dbReference type="PROSITE" id="PS51120">
    <property type="entry name" value="LDLRB"/>
    <property type="match status" value="4"/>
</dbReference>
<evidence type="ECO:0000256" key="13">
    <source>
        <dbReference type="PROSITE-ProRule" id="PRU00076"/>
    </source>
</evidence>
<keyword evidence="6 17" id="KW-0732">Signal</keyword>
<dbReference type="PROSITE" id="PS50068">
    <property type="entry name" value="LDLRA_2"/>
    <property type="match status" value="3"/>
</dbReference>
<dbReference type="Pfam" id="PF00057">
    <property type="entry name" value="Ldl_recept_a"/>
    <property type="match status" value="3"/>
</dbReference>
<dbReference type="InterPro" id="IPR036055">
    <property type="entry name" value="LDL_receptor-like_sf"/>
</dbReference>
<dbReference type="InterPro" id="IPR000742">
    <property type="entry name" value="EGF"/>
</dbReference>
<gene>
    <name evidence="20" type="primary">LOC105910667</name>
</gene>
<feature type="signal peptide" evidence="17">
    <location>
        <begin position="1"/>
        <end position="21"/>
    </location>
</feature>
<proteinExistence type="predicted"/>
<evidence type="ECO:0000256" key="2">
    <source>
        <dbReference type="ARBA" id="ARBA00022475"/>
    </source>
</evidence>
<evidence type="ECO:0000256" key="17">
    <source>
        <dbReference type="SAM" id="SignalP"/>
    </source>
</evidence>
<feature type="disulfide bond" evidence="14">
    <location>
        <begin position="71"/>
        <end position="89"/>
    </location>
</feature>
<feature type="transmembrane region" description="Helical" evidence="16">
    <location>
        <begin position="552"/>
        <end position="574"/>
    </location>
</feature>
<dbReference type="Pfam" id="PF00058">
    <property type="entry name" value="Ldl_recept_b"/>
    <property type="match status" value="3"/>
</dbReference>
<sequence>MGHLGATIVLIHILFWTICSGKRPCTGFICTDGRCIALSSMCDGHADCSDGSDELPVTCGLPKCKRDEYACANRRCVSSVFLCDKMDDCGDGSDEASCEPDRARPTIPSAPSPHAFCAPSEFRCGDGECITHAFRCDHSEDCTDGSDEQDCDKNECLENNGGCSHLCVDQPMGVLCDCPPGWMLLGDTQCEEIDECLSNDVCSQICVHANGTLTCECHKGYVKGPRMEECTAIGDRAVIAFTSSTGLRSVDTSGQEYRQVTASSTTPSPVAALVANRTLYWAGSEQGTIYRTSLEGNAHKSVLLLRSHGTILGLAVDWIHHLLYWTNTNTHSVNVASLDGSQRRLLVGGLSKPTGVAVEPLEGLLFWADAGTTPRIERASLDGRGRTTLVTSALQSPVAIAVDLPRKLLYWADAGRRSVSRISFNGQQRKTVLESNGYLDRPFGLAVFEGHVFWSDQASGALCRASKHNGSSALVLLGQVASPGGLAVVHPVLQPHGQAVCGFPGRVCPSGCMPELFSETALPRFTCLTPTEHPGSLSYHPRLTSDLSEASFTWIVSLIVLLSLLLVGLLLWWWRVELSSTCGPSLHADDSLRESCDPLMPAAAPLDGHLLKVTA</sequence>
<evidence type="ECO:0000256" key="16">
    <source>
        <dbReference type="SAM" id="Phobius"/>
    </source>
</evidence>
<dbReference type="InterPro" id="IPR023415">
    <property type="entry name" value="LDLR_class-A_CS"/>
</dbReference>
<evidence type="ECO:0000256" key="8">
    <source>
        <dbReference type="ARBA" id="ARBA00022989"/>
    </source>
</evidence>
<keyword evidence="10 14" id="KW-1015">Disulfide bond</keyword>
<keyword evidence="19" id="KW-1185">Reference proteome</keyword>
<dbReference type="CDD" id="cd00112">
    <property type="entry name" value="LDLa"/>
    <property type="match status" value="3"/>
</dbReference>
<dbReference type="SUPFAM" id="SSF57424">
    <property type="entry name" value="LDL receptor-like module"/>
    <property type="match status" value="3"/>
</dbReference>
<evidence type="ECO:0000256" key="15">
    <source>
        <dbReference type="PROSITE-ProRule" id="PRU00461"/>
    </source>
</evidence>
<evidence type="ECO:0000256" key="12">
    <source>
        <dbReference type="ARBA" id="ARBA00023180"/>
    </source>
</evidence>
<dbReference type="PROSITE" id="PS50026">
    <property type="entry name" value="EGF_3"/>
    <property type="match status" value="1"/>
</dbReference>
<evidence type="ECO:0000256" key="1">
    <source>
        <dbReference type="ARBA" id="ARBA00004251"/>
    </source>
</evidence>
<evidence type="ECO:0000313" key="20">
    <source>
        <dbReference type="RefSeq" id="XP_012694849.1"/>
    </source>
</evidence>
<accession>A0A6P3WC44</accession>
<evidence type="ECO:0000256" key="4">
    <source>
        <dbReference type="ARBA" id="ARBA00022583"/>
    </source>
</evidence>
<feature type="repeat" description="LDL-receptor class B" evidence="15">
    <location>
        <begin position="277"/>
        <end position="320"/>
    </location>
</feature>
<dbReference type="KEGG" id="char:105910667"/>
<feature type="disulfide bond" evidence="14">
    <location>
        <begin position="30"/>
        <end position="48"/>
    </location>
</feature>
<dbReference type="FunFam" id="2.10.25.10:FF:000009">
    <property type="entry name" value="Low-density lipoprotein receptor isoform 1"/>
    <property type="match status" value="1"/>
</dbReference>
<dbReference type="AlphaFoldDB" id="A0A6P3WC44"/>
<protein>
    <submittedName>
        <fullName evidence="20">Low-density lipoprotein receptor-like</fullName>
    </submittedName>
</protein>
<feature type="repeat" description="LDL-receptor class B" evidence="15">
    <location>
        <begin position="363"/>
        <end position="406"/>
    </location>
</feature>
<dbReference type="SUPFAM" id="SSF63825">
    <property type="entry name" value="YWTD domain"/>
    <property type="match status" value="1"/>
</dbReference>
<feature type="disulfide bond" evidence="14">
    <location>
        <begin position="83"/>
        <end position="98"/>
    </location>
</feature>
<dbReference type="Gene3D" id="4.10.400.10">
    <property type="entry name" value="Low-density Lipoprotein Receptor"/>
    <property type="match status" value="3"/>
</dbReference>
<feature type="disulfide bond" evidence="14">
    <location>
        <begin position="136"/>
        <end position="151"/>
    </location>
</feature>
<evidence type="ECO:0000256" key="6">
    <source>
        <dbReference type="ARBA" id="ARBA00022729"/>
    </source>
</evidence>
<comment type="subcellular location">
    <subcellularLocation>
        <location evidence="1">Cell membrane</location>
        <topology evidence="1">Single-pass type I membrane protein</topology>
    </subcellularLocation>
</comment>
<evidence type="ECO:0000256" key="5">
    <source>
        <dbReference type="ARBA" id="ARBA00022692"/>
    </source>
</evidence>
<feature type="repeat" description="LDL-receptor class B" evidence="15">
    <location>
        <begin position="321"/>
        <end position="362"/>
    </location>
</feature>
<dbReference type="PRINTS" id="PR00261">
    <property type="entry name" value="LDLRECEPTOR"/>
</dbReference>
<comment type="caution">
    <text evidence="13">Lacks conserved residue(s) required for the propagation of feature annotation.</text>
</comment>
<dbReference type="Gene3D" id="2.10.25.10">
    <property type="entry name" value="Laminin"/>
    <property type="match status" value="2"/>
</dbReference>
<dbReference type="PROSITE" id="PS01209">
    <property type="entry name" value="LDLRA_1"/>
    <property type="match status" value="2"/>
</dbReference>
<dbReference type="FunFam" id="2.120.10.30:FF:000241">
    <property type="entry name" value="Low-density lipoprotein receptor-related protein 6"/>
    <property type="match status" value="1"/>
</dbReference>
<dbReference type="SMART" id="SM00179">
    <property type="entry name" value="EGF_CA"/>
    <property type="match status" value="2"/>
</dbReference>
<dbReference type="RefSeq" id="XP_012694849.1">
    <property type="nucleotide sequence ID" value="XM_012839395.3"/>
</dbReference>
<keyword evidence="7" id="KW-0677">Repeat</keyword>
<keyword evidence="2" id="KW-1003">Cell membrane</keyword>
<reference evidence="20" key="1">
    <citation type="submission" date="2025-08" db="UniProtKB">
        <authorList>
            <consortium name="RefSeq"/>
        </authorList>
    </citation>
    <scope>IDENTIFICATION</scope>
</reference>
<dbReference type="GO" id="GO:0005509">
    <property type="term" value="F:calcium ion binding"/>
    <property type="evidence" value="ECO:0007669"/>
    <property type="project" value="InterPro"/>
</dbReference>
<evidence type="ECO:0000313" key="19">
    <source>
        <dbReference type="Proteomes" id="UP000515152"/>
    </source>
</evidence>
<dbReference type="PANTHER" id="PTHR22722">
    <property type="entry name" value="LOW-DENSITY LIPOPROTEIN RECEPTOR-RELATED PROTEIN 2-RELATED"/>
    <property type="match status" value="1"/>
</dbReference>
<name>A0A6P3WC44_CLUHA</name>
<dbReference type="GO" id="GO:0043235">
    <property type="term" value="C:receptor complex"/>
    <property type="evidence" value="ECO:0007669"/>
    <property type="project" value="TreeGrafter"/>
</dbReference>
<dbReference type="SMART" id="SM00135">
    <property type="entry name" value="LY"/>
    <property type="match status" value="5"/>
</dbReference>
<evidence type="ECO:0000256" key="3">
    <source>
        <dbReference type="ARBA" id="ARBA00022536"/>
    </source>
</evidence>
<keyword evidence="8 16" id="KW-1133">Transmembrane helix</keyword>
<evidence type="ECO:0000256" key="11">
    <source>
        <dbReference type="ARBA" id="ARBA00023170"/>
    </source>
</evidence>
<evidence type="ECO:0000256" key="7">
    <source>
        <dbReference type="ARBA" id="ARBA00022737"/>
    </source>
</evidence>